<dbReference type="CDD" id="cd18617">
    <property type="entry name" value="GH43_XynB-like"/>
    <property type="match status" value="1"/>
</dbReference>
<reference evidence="9 10" key="1">
    <citation type="journal article" date="2014" name="Antonie Van Leeuwenhoek">
        <title>Hyphomonas beringensis sp. nov. and Hyphomonas chukchiensis sp. nov., isolated from surface seawater of the Bering Sea and Chukchi Sea.</title>
        <authorList>
            <person name="Li C."/>
            <person name="Lai Q."/>
            <person name="Li G."/>
            <person name="Dong C."/>
            <person name="Wang J."/>
            <person name="Liao Y."/>
            <person name="Shao Z."/>
        </authorList>
    </citation>
    <scope>NUCLEOTIDE SEQUENCE [LARGE SCALE GENOMIC DNA]</scope>
    <source>
        <strain evidence="9 10">MHS-2</strain>
    </source>
</reference>
<dbReference type="SUPFAM" id="SSF75005">
    <property type="entry name" value="Arabinanase/levansucrase/invertase"/>
    <property type="match status" value="1"/>
</dbReference>
<dbReference type="Pfam" id="PF17851">
    <property type="entry name" value="GH43_C2"/>
    <property type="match status" value="1"/>
</dbReference>
<dbReference type="InterPro" id="IPR006710">
    <property type="entry name" value="Glyco_hydro_43"/>
</dbReference>
<dbReference type="InterPro" id="IPR023296">
    <property type="entry name" value="Glyco_hydro_beta-prop_sf"/>
</dbReference>
<dbReference type="PROSITE" id="PS51257">
    <property type="entry name" value="PROKAR_LIPOPROTEIN"/>
    <property type="match status" value="1"/>
</dbReference>
<accession>A0A059FRP8</accession>
<evidence type="ECO:0000259" key="8">
    <source>
        <dbReference type="Pfam" id="PF17851"/>
    </source>
</evidence>
<dbReference type="EMBL" id="ARYK01000002">
    <property type="protein sequence ID" value="KCZ93344.1"/>
    <property type="molecule type" value="Genomic_DNA"/>
</dbReference>
<feature type="domain" description="Beta-xylosidase C-terminal Concanavalin A-like" evidence="8">
    <location>
        <begin position="396"/>
        <end position="581"/>
    </location>
</feature>
<dbReference type="InterPro" id="IPR051795">
    <property type="entry name" value="Glycosyl_Hydrlase_43"/>
</dbReference>
<dbReference type="SUPFAM" id="SSF49899">
    <property type="entry name" value="Concanavalin A-like lectins/glucanases"/>
    <property type="match status" value="1"/>
</dbReference>
<evidence type="ECO:0000256" key="6">
    <source>
        <dbReference type="RuleBase" id="RU361187"/>
    </source>
</evidence>
<evidence type="ECO:0000313" key="9">
    <source>
        <dbReference type="EMBL" id="KCZ93344.1"/>
    </source>
</evidence>
<keyword evidence="10" id="KW-1185">Reference proteome</keyword>
<evidence type="ECO:0000256" key="3">
    <source>
        <dbReference type="ARBA" id="ARBA00023295"/>
    </source>
</evidence>
<dbReference type="Pfam" id="PF04616">
    <property type="entry name" value="Glyco_hydro_43"/>
    <property type="match status" value="1"/>
</dbReference>
<dbReference type="PANTHER" id="PTHR42812:SF12">
    <property type="entry name" value="BETA-XYLOSIDASE-RELATED"/>
    <property type="match status" value="1"/>
</dbReference>
<evidence type="ECO:0000313" key="10">
    <source>
        <dbReference type="Proteomes" id="UP000025171"/>
    </source>
</evidence>
<evidence type="ECO:0000256" key="2">
    <source>
        <dbReference type="ARBA" id="ARBA00022801"/>
    </source>
</evidence>
<keyword evidence="7" id="KW-0732">Signal</keyword>
<feature type="site" description="Important for catalytic activity, responsible for pKa modulation of the active site Glu and correct orientation of both the proton donor and substrate" evidence="5">
    <location>
        <position position="186"/>
    </location>
</feature>
<keyword evidence="3 6" id="KW-0326">Glycosidase</keyword>
<evidence type="ECO:0000256" key="4">
    <source>
        <dbReference type="PIRSR" id="PIRSR606710-1"/>
    </source>
</evidence>
<dbReference type="AlphaFoldDB" id="A0A059FRP8"/>
<keyword evidence="2 6" id="KW-0378">Hydrolase</keyword>
<dbReference type="Proteomes" id="UP000025171">
    <property type="component" value="Unassembled WGS sequence"/>
</dbReference>
<dbReference type="STRING" id="1280950.HJO_05795"/>
<dbReference type="InterPro" id="IPR013320">
    <property type="entry name" value="ConA-like_dom_sf"/>
</dbReference>
<proteinExistence type="inferred from homology"/>
<comment type="similarity">
    <text evidence="1 6">Belongs to the glycosyl hydrolase 43 family.</text>
</comment>
<feature type="active site" description="Proton donor" evidence="4">
    <location>
        <position position="251"/>
    </location>
</feature>
<gene>
    <name evidence="9" type="ORF">HJO_05795</name>
</gene>
<dbReference type="eggNOG" id="COG3507">
    <property type="taxonomic scope" value="Bacteria"/>
</dbReference>
<feature type="active site" description="Proton acceptor" evidence="4">
    <location>
        <position position="79"/>
    </location>
</feature>
<evidence type="ECO:0000256" key="1">
    <source>
        <dbReference type="ARBA" id="ARBA00009865"/>
    </source>
</evidence>
<dbReference type="Gene3D" id="2.60.120.200">
    <property type="match status" value="1"/>
</dbReference>
<sequence length="585" mass="63739">MTLNRSMGRIVLAVAAMSLIGCGGPAAHDSVAPDGLETSGPSVAQFDWFDYSGDDPVFANPPEPQEGYLNPILTGFYPDPSITRAGDDFYLVTSTFAYFPGIPVMHSRDLVNWTQVGNVIDRPGMLDFDGLGLSRGVFAPTISYHGGTFFVANTCVDCGGNFIVTATDPAGPWSDPVWLPDIGGIDPSLFFDVDGKVYVMNNDVPPEGSLYEGHRAIWIREVDPQTFQSISEPVVLINGGVHPEDKPIWIEGPHIYRIGDWYYLSAAEGGTAVDHSQVVLRAQSVTGPYTAFDGNPILTQRHLPEDRPDPITSVGHADLVQDGAGRWWATFLGVRPYEDDFYNTGRETFLMPVDWEDGWPIITRGDDKVPYVMTERPTALSVATPSTPTSGNFAIREEFDGDTLPSSWMTLRVPETEWWSLADRKLRIKARPVPLGAGAQPSLWGRRQQHQNAVATTSLTFSAKGPDDEAGLAALQSDDYFYALGLTRNEAGESLIRLRKRAGPTSPVAGDMIASRAISLRDGQPIELRITARADAYDFSYRLEGDEAWTKLASDVDGKLLSTREAGGFVGAIFGLYAESASVSD</sequence>
<feature type="chain" id="PRO_5001577644" evidence="7">
    <location>
        <begin position="28"/>
        <end position="585"/>
    </location>
</feature>
<name>A0A059FRP8_9PROT</name>
<protein>
    <submittedName>
        <fullName evidence="9">Xylan 1,4-beta-xylosidase</fullName>
    </submittedName>
</protein>
<evidence type="ECO:0000256" key="7">
    <source>
        <dbReference type="SAM" id="SignalP"/>
    </source>
</evidence>
<dbReference type="RefSeq" id="WP_051618322.1">
    <property type="nucleotide sequence ID" value="NZ_ARYK01000002.1"/>
</dbReference>
<comment type="caution">
    <text evidence="9">The sequence shown here is derived from an EMBL/GenBank/DDBJ whole genome shotgun (WGS) entry which is preliminary data.</text>
</comment>
<dbReference type="GO" id="GO:0005975">
    <property type="term" value="P:carbohydrate metabolic process"/>
    <property type="evidence" value="ECO:0007669"/>
    <property type="project" value="InterPro"/>
</dbReference>
<evidence type="ECO:0000256" key="5">
    <source>
        <dbReference type="PIRSR" id="PIRSR606710-2"/>
    </source>
</evidence>
<dbReference type="GO" id="GO:0004553">
    <property type="term" value="F:hydrolase activity, hydrolyzing O-glycosyl compounds"/>
    <property type="evidence" value="ECO:0007669"/>
    <property type="project" value="InterPro"/>
</dbReference>
<dbReference type="Gene3D" id="2.115.10.20">
    <property type="entry name" value="Glycosyl hydrolase domain, family 43"/>
    <property type="match status" value="1"/>
</dbReference>
<organism evidence="9 10">
    <name type="scientific">Hyphomonas johnsonii MHS-2</name>
    <dbReference type="NCBI Taxonomy" id="1280950"/>
    <lineage>
        <taxon>Bacteria</taxon>
        <taxon>Pseudomonadati</taxon>
        <taxon>Pseudomonadota</taxon>
        <taxon>Alphaproteobacteria</taxon>
        <taxon>Hyphomonadales</taxon>
        <taxon>Hyphomonadaceae</taxon>
        <taxon>Hyphomonas</taxon>
    </lineage>
</organism>
<dbReference type="PANTHER" id="PTHR42812">
    <property type="entry name" value="BETA-XYLOSIDASE"/>
    <property type="match status" value="1"/>
</dbReference>
<feature type="signal peptide" evidence="7">
    <location>
        <begin position="1"/>
        <end position="27"/>
    </location>
</feature>
<dbReference type="PATRIC" id="fig|1280950.3.peg.1168"/>
<dbReference type="InterPro" id="IPR041542">
    <property type="entry name" value="GH43_C2"/>
</dbReference>